<evidence type="ECO:0000313" key="1">
    <source>
        <dbReference type="EMBL" id="GLQ69190.1"/>
    </source>
</evidence>
<comment type="caution">
    <text evidence="1">The sequence shown here is derived from an EMBL/GenBank/DDBJ whole genome shotgun (WGS) entry which is preliminary data.</text>
</comment>
<keyword evidence="2" id="KW-1185">Reference proteome</keyword>
<gene>
    <name evidence="1" type="ORF">GCM10007866_16410</name>
</gene>
<dbReference type="RefSeq" id="WP_099253202.1">
    <property type="nucleotide sequence ID" value="NZ_BEWL01000006.1"/>
</dbReference>
<organism evidence="1 2">
    <name type="scientific">Gluconobacter albidus</name>
    <dbReference type="NCBI Taxonomy" id="318683"/>
    <lineage>
        <taxon>Bacteria</taxon>
        <taxon>Pseudomonadati</taxon>
        <taxon>Pseudomonadota</taxon>
        <taxon>Alphaproteobacteria</taxon>
        <taxon>Acetobacterales</taxon>
        <taxon>Acetobacteraceae</taxon>
        <taxon>Gluconobacter</taxon>
    </lineage>
</organism>
<proteinExistence type="predicted"/>
<accession>A0ABQ5X1E6</accession>
<sequence length="225" mass="25943">MTQEQNVRTRDEQVIALAKAIGPERIFHLLNQSYQEEICQRAWAHIEEAEARGAEEARRVDAELSRAQMFCRDQKDASDRMPEREDVVQWQKDQNEFFLSTVLEVVTEYAVWRDRKDAERQEPVAWRWTWKADTAACKLWRFDADLPTGPGLIEHFDALYTHPANVAALEARVKELEDAMSGISQYCEDTLDGPVKGDADMAWHREGVEEIQKRARAALTHEGGE</sequence>
<name>A0ABQ5X1E6_9PROT</name>
<dbReference type="Proteomes" id="UP001156672">
    <property type="component" value="Unassembled WGS sequence"/>
</dbReference>
<evidence type="ECO:0000313" key="2">
    <source>
        <dbReference type="Proteomes" id="UP001156672"/>
    </source>
</evidence>
<dbReference type="EMBL" id="BSNW01000016">
    <property type="protein sequence ID" value="GLQ69190.1"/>
    <property type="molecule type" value="Genomic_DNA"/>
</dbReference>
<protein>
    <submittedName>
        <fullName evidence="1">Uncharacterized protein</fullName>
    </submittedName>
</protein>
<reference evidence="2" key="1">
    <citation type="journal article" date="2019" name="Int. J. Syst. Evol. Microbiol.">
        <title>The Global Catalogue of Microorganisms (GCM) 10K type strain sequencing project: providing services to taxonomists for standard genome sequencing and annotation.</title>
        <authorList>
            <consortium name="The Broad Institute Genomics Platform"/>
            <consortium name="The Broad Institute Genome Sequencing Center for Infectious Disease"/>
            <person name="Wu L."/>
            <person name="Ma J."/>
        </authorList>
    </citation>
    <scope>NUCLEOTIDE SEQUENCE [LARGE SCALE GENOMIC DNA]</scope>
    <source>
        <strain evidence="2">NBRC 3250</strain>
    </source>
</reference>